<organism evidence="1 2">
    <name type="scientific">Chryseobacterium paridis</name>
    <dbReference type="NCBI Taxonomy" id="2800328"/>
    <lineage>
        <taxon>Bacteria</taxon>
        <taxon>Pseudomonadati</taxon>
        <taxon>Bacteroidota</taxon>
        <taxon>Flavobacteriia</taxon>
        <taxon>Flavobacteriales</taxon>
        <taxon>Weeksellaceae</taxon>
        <taxon>Chryseobacterium group</taxon>
        <taxon>Chryseobacterium</taxon>
    </lineage>
</organism>
<reference evidence="2" key="1">
    <citation type="submission" date="2021-01" db="EMBL/GenBank/DDBJ databases">
        <title>Genome public.</title>
        <authorList>
            <person name="Liu C."/>
            <person name="Sun Q."/>
        </authorList>
    </citation>
    <scope>NUCLEOTIDE SEQUENCE [LARGE SCALE GENOMIC DNA]</scope>
    <source>
        <strain evidence="2">YIM B02567</strain>
    </source>
</reference>
<dbReference type="InterPro" id="IPR043741">
    <property type="entry name" value="DUF5686"/>
</dbReference>
<proteinExistence type="predicted"/>
<name>A0ABS1G041_9FLAO</name>
<comment type="caution">
    <text evidence="1">The sequence shown here is derived from an EMBL/GenBank/DDBJ whole genome shotgun (WGS) entry which is preliminary data.</text>
</comment>
<dbReference type="RefSeq" id="WP_200248688.1">
    <property type="nucleotide sequence ID" value="NZ_JAENHK010000010.1"/>
</dbReference>
<gene>
    <name evidence="1" type="ORF">JHL15_19985</name>
</gene>
<accession>A0ABS1G041</accession>
<protein>
    <submittedName>
        <fullName evidence="1">Carboxypeptidase-like regulatory domain-containing protein</fullName>
    </submittedName>
</protein>
<dbReference type="InterPro" id="IPR008969">
    <property type="entry name" value="CarboxyPept-like_regulatory"/>
</dbReference>
<dbReference type="SUPFAM" id="SSF49464">
    <property type="entry name" value="Carboxypeptidase regulatory domain-like"/>
    <property type="match status" value="1"/>
</dbReference>
<evidence type="ECO:0000313" key="1">
    <source>
        <dbReference type="EMBL" id="MBK1898056.1"/>
    </source>
</evidence>
<dbReference type="EMBL" id="JAENHK010000010">
    <property type="protein sequence ID" value="MBK1898056.1"/>
    <property type="molecule type" value="Genomic_DNA"/>
</dbReference>
<keyword evidence="2" id="KW-1185">Reference proteome</keyword>
<dbReference type="Pfam" id="PF18939">
    <property type="entry name" value="DUF5686"/>
    <property type="match status" value="1"/>
</dbReference>
<evidence type="ECO:0000313" key="2">
    <source>
        <dbReference type="Proteomes" id="UP000628669"/>
    </source>
</evidence>
<dbReference type="Proteomes" id="UP000628669">
    <property type="component" value="Unassembled WGS sequence"/>
</dbReference>
<sequence length="837" mass="96493">MKKKLSFLFTFIFMLSYSQTKVKGIVYDELDRPVDSVKISFKGTAISTLSSEKGKFLLSSEQEHSTLVVTYEKKHLVREIPLDRRVNRNIEIRLNSEKALQEITLVGKSKKKLSKKENPAYKILQGIWKNKERNDIHSLESYDYHRYTSINMGLNNMDSILAKKVLGDEYKTLRKVLAKDEQAEEKIAIPVFMNELSERIYGKKNRERIDTEGERKSGLNEVGRGFGVERFSQVFNEINPYEDDIRILDKSFVSPLSSRGYGVYQYALKDSVNEGGHMVYTIHFFPLNSGDLLFQGRFKVVDGIFAVTDIWMKTTRQINMSLVRDFSIEKHYTEVKDDFYLPGKSQYEGNFTLFSKRKDEMGVYVKKEINDYEYLLDQPHDDAFYQQIIVQTRSDQFEKPDEYWKTSSGASEDTEETLKIIQGLKSNKKINRITNIITIASTGYVDVFKGLQTGSLWKTVSSNNIEGLRLRMGFRTYKTEDDKLRFNFYGVYGVDDRKFKYGIEGIYLLSSQPRIVLGASHLRDNLQLASRLISPSDLLPKSSNANSLIRRGENYYLSNVMRNTINFDWAINNNLHINISGVHQQIESADPKLFSMNYTLPNSSEIQNKLTDFATNISVTYTPGRNVYGYGVEQKFGKLPYPTFLLKYTKGYKGLMNSDFNYNKLQLLIKENFFLSNFGVLNASLELGKTFNPVPLPLLSPVTADQSLSVVPNSFALLNYYNFTTDTYMMGHFEHHFNGFILNRIPLIKKLKWRSLIFYRFAYGSISQNNIEINKSSIDYVAPHNNVYSEYGFGIENVGYGNIRPFRVDFVWRSTMGEFSGIVPPSFGVRFGFKPGF</sequence>